<dbReference type="EMBL" id="SMFZ01000002">
    <property type="protein sequence ID" value="TCK22925.1"/>
    <property type="molecule type" value="Genomic_DNA"/>
</dbReference>
<evidence type="ECO:0000256" key="4">
    <source>
        <dbReference type="ARBA" id="ARBA00022729"/>
    </source>
</evidence>
<feature type="domain" description="Fe/B12 periplasmic-binding" evidence="5">
    <location>
        <begin position="44"/>
        <end position="316"/>
    </location>
</feature>
<comment type="similarity">
    <text evidence="2">Belongs to the bacterial solute-binding protein 8 family.</text>
</comment>
<dbReference type="PANTHER" id="PTHR30532">
    <property type="entry name" value="IRON III DICITRATE-BINDING PERIPLASMIC PROTEIN"/>
    <property type="match status" value="1"/>
</dbReference>
<dbReference type="AlphaFoldDB" id="A0A4R1HQD4"/>
<gene>
    <name evidence="6" type="ORF">EV378_6936</name>
</gene>
<keyword evidence="4" id="KW-0732">Signal</keyword>
<dbReference type="InterPro" id="IPR051313">
    <property type="entry name" value="Bact_iron-sidero_bind"/>
</dbReference>
<evidence type="ECO:0000256" key="1">
    <source>
        <dbReference type="ARBA" id="ARBA00004196"/>
    </source>
</evidence>
<evidence type="ECO:0000313" key="6">
    <source>
        <dbReference type="EMBL" id="TCK22925.1"/>
    </source>
</evidence>
<evidence type="ECO:0000256" key="3">
    <source>
        <dbReference type="ARBA" id="ARBA00022448"/>
    </source>
</evidence>
<dbReference type="InterPro" id="IPR002491">
    <property type="entry name" value="ABC_transptr_periplasmic_BD"/>
</dbReference>
<name>A0A4R1HQD4_PSEEN</name>
<dbReference type="GO" id="GO:1901678">
    <property type="term" value="P:iron coordination entity transport"/>
    <property type="evidence" value="ECO:0007669"/>
    <property type="project" value="UniProtKB-ARBA"/>
</dbReference>
<dbReference type="PANTHER" id="PTHR30532:SF24">
    <property type="entry name" value="FERRIC ENTEROBACTIN-BINDING PERIPLASMIC PROTEIN FEPB"/>
    <property type="match status" value="1"/>
</dbReference>
<sequence length="318" mass="32788">MAGAVLAACGRTETGPAPASDGVFPVTVEGIEGPTTVDAEPQRVVTVGTYRDIDAALALGVVPVAAAELPPMIPGGITPWAKERIGGSPMPELFATTGGMPFEKIASLAPDLIIGTDYSGLANDYGTLSGIAPTLSSASGYNKDTWQVTTNRVGQALGRARAAADTVARIEAAIRAAREQNPGFAGRTFTIGPVTPDGTVYTINSTNDASARFLSDLGLTLSPSVLGLAGDRLPGRAVVSPELLRTLDADVMILSYSNAASRQKVEAEPLFQQIPAVRRGAYVPVETTTAVSIAFPSALSIPYGLQKTIPLIAAALTR</sequence>
<organism evidence="6 7">
    <name type="scientific">Pseudonocardia endophytica</name>
    <dbReference type="NCBI Taxonomy" id="401976"/>
    <lineage>
        <taxon>Bacteria</taxon>
        <taxon>Bacillati</taxon>
        <taxon>Actinomycetota</taxon>
        <taxon>Actinomycetes</taxon>
        <taxon>Pseudonocardiales</taxon>
        <taxon>Pseudonocardiaceae</taxon>
        <taxon>Pseudonocardia</taxon>
    </lineage>
</organism>
<comment type="caution">
    <text evidence="6">The sequence shown here is derived from an EMBL/GenBank/DDBJ whole genome shotgun (WGS) entry which is preliminary data.</text>
</comment>
<dbReference type="Pfam" id="PF01497">
    <property type="entry name" value="Peripla_BP_2"/>
    <property type="match status" value="1"/>
</dbReference>
<evidence type="ECO:0000313" key="7">
    <source>
        <dbReference type="Proteomes" id="UP000295560"/>
    </source>
</evidence>
<reference evidence="6 7" key="1">
    <citation type="submission" date="2019-03" db="EMBL/GenBank/DDBJ databases">
        <title>Sequencing the genomes of 1000 actinobacteria strains.</title>
        <authorList>
            <person name="Klenk H.-P."/>
        </authorList>
    </citation>
    <scope>NUCLEOTIDE SEQUENCE [LARGE SCALE GENOMIC DNA]</scope>
    <source>
        <strain evidence="6 7">DSM 44969</strain>
    </source>
</reference>
<keyword evidence="7" id="KW-1185">Reference proteome</keyword>
<keyword evidence="3" id="KW-0813">Transport</keyword>
<accession>A0A4R1HQD4</accession>
<protein>
    <submittedName>
        <fullName evidence="6">Iron complex transport system substrate-binding protein</fullName>
    </submittedName>
</protein>
<dbReference type="Gene3D" id="3.40.50.1980">
    <property type="entry name" value="Nitrogenase molybdenum iron protein domain"/>
    <property type="match status" value="2"/>
</dbReference>
<dbReference type="PROSITE" id="PS50983">
    <property type="entry name" value="FE_B12_PBP"/>
    <property type="match status" value="1"/>
</dbReference>
<evidence type="ECO:0000259" key="5">
    <source>
        <dbReference type="PROSITE" id="PS50983"/>
    </source>
</evidence>
<proteinExistence type="inferred from homology"/>
<dbReference type="GO" id="GO:0030288">
    <property type="term" value="C:outer membrane-bounded periplasmic space"/>
    <property type="evidence" value="ECO:0007669"/>
    <property type="project" value="TreeGrafter"/>
</dbReference>
<evidence type="ECO:0000256" key="2">
    <source>
        <dbReference type="ARBA" id="ARBA00008814"/>
    </source>
</evidence>
<comment type="subcellular location">
    <subcellularLocation>
        <location evidence="1">Cell envelope</location>
    </subcellularLocation>
</comment>
<dbReference type="SUPFAM" id="SSF53807">
    <property type="entry name" value="Helical backbone' metal receptor"/>
    <property type="match status" value="1"/>
</dbReference>
<dbReference type="Proteomes" id="UP000295560">
    <property type="component" value="Unassembled WGS sequence"/>
</dbReference>